<evidence type="ECO:0000256" key="6">
    <source>
        <dbReference type="ARBA" id="ARBA00022692"/>
    </source>
</evidence>
<keyword evidence="12 13" id="KW-0472">Membrane</keyword>
<keyword evidence="8" id="KW-0418">Kinase</keyword>
<evidence type="ECO:0000256" key="13">
    <source>
        <dbReference type="SAM" id="Phobius"/>
    </source>
</evidence>
<evidence type="ECO:0000256" key="4">
    <source>
        <dbReference type="ARBA" id="ARBA00022553"/>
    </source>
</evidence>
<dbReference type="CDD" id="cd00075">
    <property type="entry name" value="HATPase"/>
    <property type="match status" value="1"/>
</dbReference>
<dbReference type="InterPro" id="IPR003661">
    <property type="entry name" value="HisK_dim/P_dom"/>
</dbReference>
<evidence type="ECO:0000313" key="16">
    <source>
        <dbReference type="EMBL" id="UVW36058.1"/>
    </source>
</evidence>
<dbReference type="Pfam" id="PF02518">
    <property type="entry name" value="HATPase_c"/>
    <property type="match status" value="1"/>
</dbReference>
<keyword evidence="7" id="KW-0547">Nucleotide-binding</keyword>
<sequence length="440" mass="49082">MNSIRVFLVASILALVTLFAFVSALRGYQSSMHQAEQLFDSQLLVTAKLIANIQTSADNPEINLDSKVAFQVWDANRLIAHSSGTPTETIAKQQPGFDYRNFAGYRWRTLSYYRDQRWIMVAERSDIRFSLAENVITKSLLPTLIGLPILGFLIWLIVTGGMRPLRNLAAELSSRQADDLRPLSTALPKQELAQIITSTNGLLRRLEASLQREKQFASDAAHELRTPISSLKIQLHNMTEDFPQTSDDLVQVTQIATQLEHVVEQILALYRSSPDHYNAQFSPLNLTALTQEIIAEQYGSFELKNQSIEFQGDSQFIQGDNFTLATLIHNLLSNANKYTPENGQILVSIERVADAVLLKVEDSGPGIAEDKYQRVFERFYRVGGDRHQSGEPGCGLGLAIVKRVADLYGATIEVGPSIFATGCTFTLRFRAVSTIELDNV</sequence>
<name>A0ABY5TUP6_9GAMM</name>
<evidence type="ECO:0000256" key="3">
    <source>
        <dbReference type="ARBA" id="ARBA00012438"/>
    </source>
</evidence>
<reference evidence="16" key="1">
    <citation type="submission" date="2022-08" db="EMBL/GenBank/DDBJ databases">
        <title>Catabolic pathway analysis in culturable SAR92 clade bacteria reveals their overlooked roles in DMSP degradation in coastal seas.</title>
        <authorList>
            <person name="He X."/>
            <person name="Zhang X."/>
            <person name="Zhang Y."/>
        </authorList>
    </citation>
    <scope>NUCLEOTIDE SEQUENCE</scope>
    <source>
        <strain evidence="16">H455</strain>
    </source>
</reference>
<protein>
    <recommendedName>
        <fullName evidence="3">histidine kinase</fullName>
        <ecNumber evidence="3">2.7.13.3</ecNumber>
    </recommendedName>
</protein>
<dbReference type="Proteomes" id="UP001059934">
    <property type="component" value="Chromosome"/>
</dbReference>
<dbReference type="EMBL" id="CP103416">
    <property type="protein sequence ID" value="UVW36058.1"/>
    <property type="molecule type" value="Genomic_DNA"/>
</dbReference>
<evidence type="ECO:0000256" key="2">
    <source>
        <dbReference type="ARBA" id="ARBA00004141"/>
    </source>
</evidence>
<keyword evidence="4" id="KW-0597">Phosphoprotein</keyword>
<feature type="transmembrane region" description="Helical" evidence="13">
    <location>
        <begin position="140"/>
        <end position="158"/>
    </location>
</feature>
<feature type="domain" description="Histidine kinase" evidence="14">
    <location>
        <begin position="219"/>
        <end position="433"/>
    </location>
</feature>
<evidence type="ECO:0000259" key="14">
    <source>
        <dbReference type="PROSITE" id="PS50109"/>
    </source>
</evidence>
<evidence type="ECO:0000256" key="11">
    <source>
        <dbReference type="ARBA" id="ARBA00023012"/>
    </source>
</evidence>
<dbReference type="Gene3D" id="3.30.565.10">
    <property type="entry name" value="Histidine kinase-like ATPase, C-terminal domain"/>
    <property type="match status" value="1"/>
</dbReference>
<keyword evidence="9 16" id="KW-0067">ATP-binding</keyword>
<gene>
    <name evidence="16" type="ORF">NYF23_05465</name>
</gene>
<dbReference type="PANTHER" id="PTHR45436">
    <property type="entry name" value="SENSOR HISTIDINE KINASE YKOH"/>
    <property type="match status" value="1"/>
</dbReference>
<dbReference type="GO" id="GO:0005524">
    <property type="term" value="F:ATP binding"/>
    <property type="evidence" value="ECO:0007669"/>
    <property type="project" value="UniProtKB-KW"/>
</dbReference>
<evidence type="ECO:0000256" key="5">
    <source>
        <dbReference type="ARBA" id="ARBA00022679"/>
    </source>
</evidence>
<dbReference type="InterPro" id="IPR004358">
    <property type="entry name" value="Sig_transdc_His_kin-like_C"/>
</dbReference>
<dbReference type="Pfam" id="PF08521">
    <property type="entry name" value="2CSK_N"/>
    <property type="match status" value="1"/>
</dbReference>
<evidence type="ECO:0000313" key="17">
    <source>
        <dbReference type="Proteomes" id="UP001059934"/>
    </source>
</evidence>
<dbReference type="SUPFAM" id="SSF55874">
    <property type="entry name" value="ATPase domain of HSP90 chaperone/DNA topoisomerase II/histidine kinase"/>
    <property type="match status" value="1"/>
</dbReference>
<comment type="subcellular location">
    <subcellularLocation>
        <location evidence="2">Membrane</location>
        <topology evidence="2">Multi-pass membrane protein</topology>
    </subcellularLocation>
</comment>
<dbReference type="Pfam" id="PF00512">
    <property type="entry name" value="HisKA"/>
    <property type="match status" value="1"/>
</dbReference>
<keyword evidence="10 13" id="KW-1133">Transmembrane helix</keyword>
<keyword evidence="11" id="KW-0902">Two-component regulatory system</keyword>
<dbReference type="InterPro" id="IPR003594">
    <property type="entry name" value="HATPase_dom"/>
</dbReference>
<evidence type="ECO:0000256" key="8">
    <source>
        <dbReference type="ARBA" id="ARBA00022777"/>
    </source>
</evidence>
<dbReference type="PRINTS" id="PR00344">
    <property type="entry name" value="BCTRLSENSOR"/>
</dbReference>
<keyword evidence="17" id="KW-1185">Reference proteome</keyword>
<dbReference type="InterPro" id="IPR050428">
    <property type="entry name" value="TCS_sensor_his_kinase"/>
</dbReference>
<organism evidence="16 17">
    <name type="scientific">SAR92 clade bacterium H455</name>
    <dbReference type="NCBI Taxonomy" id="2974818"/>
    <lineage>
        <taxon>Bacteria</taxon>
        <taxon>Pseudomonadati</taxon>
        <taxon>Pseudomonadota</taxon>
        <taxon>Gammaproteobacteria</taxon>
        <taxon>Cellvibrionales</taxon>
        <taxon>Porticoccaceae</taxon>
        <taxon>SAR92 clade</taxon>
    </lineage>
</organism>
<dbReference type="PANTHER" id="PTHR45436:SF14">
    <property type="entry name" value="SENSOR PROTEIN QSEC"/>
    <property type="match status" value="1"/>
</dbReference>
<feature type="domain" description="HAMP" evidence="15">
    <location>
        <begin position="159"/>
        <end position="211"/>
    </location>
</feature>
<evidence type="ECO:0000256" key="12">
    <source>
        <dbReference type="ARBA" id="ARBA00023136"/>
    </source>
</evidence>
<dbReference type="SMART" id="SM00388">
    <property type="entry name" value="HisKA"/>
    <property type="match status" value="1"/>
</dbReference>
<dbReference type="PROSITE" id="PS50109">
    <property type="entry name" value="HIS_KIN"/>
    <property type="match status" value="1"/>
</dbReference>
<dbReference type="SMART" id="SM00387">
    <property type="entry name" value="HATPase_c"/>
    <property type="match status" value="1"/>
</dbReference>
<dbReference type="InterPro" id="IPR036890">
    <property type="entry name" value="HATPase_C_sf"/>
</dbReference>
<keyword evidence="5" id="KW-0808">Transferase</keyword>
<proteinExistence type="predicted"/>
<evidence type="ECO:0000256" key="7">
    <source>
        <dbReference type="ARBA" id="ARBA00022741"/>
    </source>
</evidence>
<accession>A0ABY5TUP6</accession>
<dbReference type="InterPro" id="IPR036097">
    <property type="entry name" value="HisK_dim/P_sf"/>
</dbReference>
<dbReference type="Gene3D" id="1.10.287.130">
    <property type="match status" value="1"/>
</dbReference>
<dbReference type="InterPro" id="IPR013727">
    <property type="entry name" value="2CSK_N"/>
</dbReference>
<evidence type="ECO:0000256" key="9">
    <source>
        <dbReference type="ARBA" id="ARBA00022840"/>
    </source>
</evidence>
<keyword evidence="6 13" id="KW-0812">Transmembrane</keyword>
<dbReference type="SUPFAM" id="SSF47384">
    <property type="entry name" value="Homodimeric domain of signal transducing histidine kinase"/>
    <property type="match status" value="1"/>
</dbReference>
<dbReference type="EC" id="2.7.13.3" evidence="3"/>
<evidence type="ECO:0000256" key="10">
    <source>
        <dbReference type="ARBA" id="ARBA00022989"/>
    </source>
</evidence>
<dbReference type="InterPro" id="IPR003660">
    <property type="entry name" value="HAMP_dom"/>
</dbReference>
<dbReference type="PROSITE" id="PS50885">
    <property type="entry name" value="HAMP"/>
    <property type="match status" value="1"/>
</dbReference>
<evidence type="ECO:0000259" key="15">
    <source>
        <dbReference type="PROSITE" id="PS50885"/>
    </source>
</evidence>
<comment type="catalytic activity">
    <reaction evidence="1">
        <text>ATP + protein L-histidine = ADP + protein N-phospho-L-histidine.</text>
        <dbReference type="EC" id="2.7.13.3"/>
    </reaction>
</comment>
<evidence type="ECO:0000256" key="1">
    <source>
        <dbReference type="ARBA" id="ARBA00000085"/>
    </source>
</evidence>
<dbReference type="InterPro" id="IPR005467">
    <property type="entry name" value="His_kinase_dom"/>
</dbReference>
<dbReference type="CDD" id="cd00082">
    <property type="entry name" value="HisKA"/>
    <property type="match status" value="1"/>
</dbReference>